<sequence>MNRLLRRDFAAFWNVGYVVGDIGISDELCERALQEVEALSYVPIFRDVYNRQRDQFRRQANDGHLVRRVGMRSSRYRVVETKRCIATCLLLRLRRHCLPGTSFRPR</sequence>
<proteinExistence type="predicted"/>
<evidence type="ECO:0000313" key="1">
    <source>
        <dbReference type="EMBL" id="KAE9000028.1"/>
    </source>
</evidence>
<dbReference type="EMBL" id="QXFU01001553">
    <property type="protein sequence ID" value="KAE9000028.1"/>
    <property type="molecule type" value="Genomic_DNA"/>
</dbReference>
<accession>A0A6A3K3D9</accession>
<organism evidence="1 2">
    <name type="scientific">Phytophthora rubi</name>
    <dbReference type="NCBI Taxonomy" id="129364"/>
    <lineage>
        <taxon>Eukaryota</taxon>
        <taxon>Sar</taxon>
        <taxon>Stramenopiles</taxon>
        <taxon>Oomycota</taxon>
        <taxon>Peronosporomycetes</taxon>
        <taxon>Peronosporales</taxon>
        <taxon>Peronosporaceae</taxon>
        <taxon>Phytophthora</taxon>
    </lineage>
</organism>
<gene>
    <name evidence="1" type="ORF">PR002_g18291</name>
</gene>
<protein>
    <submittedName>
        <fullName evidence="1">Uncharacterized protein</fullName>
    </submittedName>
</protein>
<dbReference type="Proteomes" id="UP000435112">
    <property type="component" value="Unassembled WGS sequence"/>
</dbReference>
<dbReference type="OrthoDB" id="125925at2759"/>
<evidence type="ECO:0000313" key="2">
    <source>
        <dbReference type="Proteomes" id="UP000435112"/>
    </source>
</evidence>
<name>A0A6A3K3D9_9STRA</name>
<reference evidence="1 2" key="1">
    <citation type="submission" date="2018-09" db="EMBL/GenBank/DDBJ databases">
        <title>Genomic investigation of the strawberry pathogen Phytophthora fragariae indicates pathogenicity is determined by transcriptional variation in three key races.</title>
        <authorList>
            <person name="Adams T.M."/>
            <person name="Armitage A.D."/>
            <person name="Sobczyk M.K."/>
            <person name="Bates H.J."/>
            <person name="Dunwell J.M."/>
            <person name="Nellist C.F."/>
            <person name="Harrison R.J."/>
        </authorList>
    </citation>
    <scope>NUCLEOTIDE SEQUENCE [LARGE SCALE GENOMIC DNA]</scope>
    <source>
        <strain evidence="1 2">SCRP324</strain>
    </source>
</reference>
<dbReference type="AlphaFoldDB" id="A0A6A3K3D9"/>
<comment type="caution">
    <text evidence="1">The sequence shown here is derived from an EMBL/GenBank/DDBJ whole genome shotgun (WGS) entry which is preliminary data.</text>
</comment>